<dbReference type="AlphaFoldDB" id="E0XW40"/>
<evidence type="ECO:0000256" key="1">
    <source>
        <dbReference type="SAM" id="MobiDB-lite"/>
    </source>
</evidence>
<feature type="compositionally biased region" description="Basic and acidic residues" evidence="1">
    <location>
        <begin position="1"/>
        <end position="18"/>
    </location>
</feature>
<feature type="region of interest" description="Disordered" evidence="1">
    <location>
        <begin position="1"/>
        <end position="58"/>
    </location>
</feature>
<organism evidence="2">
    <name type="scientific">uncultured Rhodospirillales bacterium HF4000_24M03</name>
    <dbReference type="NCBI Taxonomy" id="710788"/>
    <lineage>
        <taxon>Bacteria</taxon>
        <taxon>Pseudomonadati</taxon>
        <taxon>Pseudomonadota</taxon>
        <taxon>Alphaproteobacteria</taxon>
        <taxon>Rhodospirillales</taxon>
        <taxon>environmental samples</taxon>
    </lineage>
</organism>
<feature type="compositionally biased region" description="Polar residues" evidence="1">
    <location>
        <begin position="36"/>
        <end position="52"/>
    </location>
</feature>
<sequence length="58" mass="6347">MYRRERRECGESKNRYDSDIDASAGQDGRPAGFTVLDNSQGLAPSPTTTKGAQNRGWA</sequence>
<dbReference type="EMBL" id="GU474895">
    <property type="protein sequence ID" value="ADI18631.1"/>
    <property type="molecule type" value="Genomic_DNA"/>
</dbReference>
<reference evidence="2" key="1">
    <citation type="journal article" date="2011" name="Environ. Microbiol.">
        <title>Time-series analyses of Monterey Bay coastal microbial picoplankton using a 'genome proxy' microarray.</title>
        <authorList>
            <person name="Rich V.I."/>
            <person name="Pham V.D."/>
            <person name="Eppley J."/>
            <person name="Shi Y."/>
            <person name="DeLong E.F."/>
        </authorList>
    </citation>
    <scope>NUCLEOTIDE SEQUENCE</scope>
</reference>
<evidence type="ECO:0000313" key="2">
    <source>
        <dbReference type="EMBL" id="ADI18631.1"/>
    </source>
</evidence>
<name>E0XW40_9PROT</name>
<proteinExistence type="predicted"/>
<accession>E0XW40</accession>
<protein>
    <submittedName>
        <fullName evidence="2">Uncharacterized protein</fullName>
    </submittedName>
</protein>